<keyword evidence="2" id="KW-0812">Transmembrane</keyword>
<name>A0A8D8ZD66_9HEMI</name>
<keyword evidence="2" id="KW-0472">Membrane</keyword>
<sequence>MDMVWNENEDSNSERKEKNASDVQNDEVLNDGKLDKYPQDPTTQRTNVYYDRVLNGGERVQYRQLVTTPEPKSFTDMTPSEFAEKISYFLPCILFLCIGWYCGNCFAAFFQLSKRDCCCYYDCC</sequence>
<accession>A0A8D8ZD66</accession>
<feature type="region of interest" description="Disordered" evidence="1">
    <location>
        <begin position="1"/>
        <end position="43"/>
    </location>
</feature>
<evidence type="ECO:0000256" key="1">
    <source>
        <dbReference type="SAM" id="MobiDB-lite"/>
    </source>
</evidence>
<dbReference type="AlphaFoldDB" id="A0A8D8ZD66"/>
<dbReference type="EMBL" id="HBUF01496717">
    <property type="protein sequence ID" value="CAG6745474.1"/>
    <property type="molecule type" value="Transcribed_RNA"/>
</dbReference>
<reference evidence="3" key="1">
    <citation type="submission" date="2021-05" db="EMBL/GenBank/DDBJ databases">
        <authorList>
            <person name="Alioto T."/>
            <person name="Alioto T."/>
            <person name="Gomez Garrido J."/>
        </authorList>
    </citation>
    <scope>NUCLEOTIDE SEQUENCE</scope>
</reference>
<feature type="transmembrane region" description="Helical" evidence="2">
    <location>
        <begin position="86"/>
        <end position="110"/>
    </location>
</feature>
<protein>
    <submittedName>
        <fullName evidence="3">Uncharacterized protein</fullName>
    </submittedName>
</protein>
<keyword evidence="2" id="KW-1133">Transmembrane helix</keyword>
<evidence type="ECO:0000313" key="3">
    <source>
        <dbReference type="EMBL" id="CAG6745474.1"/>
    </source>
</evidence>
<evidence type="ECO:0000256" key="2">
    <source>
        <dbReference type="SAM" id="Phobius"/>
    </source>
</evidence>
<proteinExistence type="predicted"/>
<organism evidence="3">
    <name type="scientific">Cacopsylla melanoneura</name>
    <dbReference type="NCBI Taxonomy" id="428564"/>
    <lineage>
        <taxon>Eukaryota</taxon>
        <taxon>Metazoa</taxon>
        <taxon>Ecdysozoa</taxon>
        <taxon>Arthropoda</taxon>
        <taxon>Hexapoda</taxon>
        <taxon>Insecta</taxon>
        <taxon>Pterygota</taxon>
        <taxon>Neoptera</taxon>
        <taxon>Paraneoptera</taxon>
        <taxon>Hemiptera</taxon>
        <taxon>Sternorrhyncha</taxon>
        <taxon>Psylloidea</taxon>
        <taxon>Psyllidae</taxon>
        <taxon>Psyllinae</taxon>
        <taxon>Cacopsylla</taxon>
    </lineage>
</organism>